<evidence type="ECO:0000256" key="3">
    <source>
        <dbReference type="ARBA" id="ARBA00022630"/>
    </source>
</evidence>
<dbReference type="PANTHER" id="PTHR11552:SF147">
    <property type="entry name" value="CHOLINE DEHYDROGENASE, MITOCHONDRIAL"/>
    <property type="match status" value="1"/>
</dbReference>
<dbReference type="PIRSF" id="PIRSF000137">
    <property type="entry name" value="Alcohol_oxidase"/>
    <property type="match status" value="1"/>
</dbReference>
<evidence type="ECO:0000259" key="7">
    <source>
        <dbReference type="PROSITE" id="PS00623"/>
    </source>
</evidence>
<dbReference type="InterPro" id="IPR036188">
    <property type="entry name" value="FAD/NAD-bd_sf"/>
</dbReference>
<proteinExistence type="inferred from homology"/>
<dbReference type="GO" id="GO:0050660">
    <property type="term" value="F:flavin adenine dinucleotide binding"/>
    <property type="evidence" value="ECO:0007669"/>
    <property type="project" value="InterPro"/>
</dbReference>
<dbReference type="EMBL" id="GFDL01002054">
    <property type="protein sequence ID" value="JAV32991.1"/>
    <property type="molecule type" value="Transcribed_RNA"/>
</dbReference>
<evidence type="ECO:0000256" key="5">
    <source>
        <dbReference type="PIRSR" id="PIRSR000137-2"/>
    </source>
</evidence>
<dbReference type="GO" id="GO:0016829">
    <property type="term" value="F:lyase activity"/>
    <property type="evidence" value="ECO:0007669"/>
    <property type="project" value="UniProtKB-KW"/>
</dbReference>
<protein>
    <submittedName>
        <fullName evidence="9">Putative glucose dehydrogenase/choline dehydrogenase/mandelonitrile lyase gmc oxidoreductase family</fullName>
    </submittedName>
</protein>
<keyword evidence="9" id="KW-0456">Lyase</keyword>
<evidence type="ECO:0000256" key="6">
    <source>
        <dbReference type="RuleBase" id="RU003968"/>
    </source>
</evidence>
<dbReference type="SUPFAM" id="SSF51905">
    <property type="entry name" value="FAD/NAD(P)-binding domain"/>
    <property type="match status" value="1"/>
</dbReference>
<evidence type="ECO:0000256" key="1">
    <source>
        <dbReference type="ARBA" id="ARBA00001974"/>
    </source>
</evidence>
<comment type="cofactor">
    <cofactor evidence="1 5">
        <name>FAD</name>
        <dbReference type="ChEBI" id="CHEBI:57692"/>
    </cofactor>
</comment>
<dbReference type="Pfam" id="PF00732">
    <property type="entry name" value="GMC_oxred_N"/>
    <property type="match status" value="1"/>
</dbReference>
<dbReference type="PROSITE" id="PS00624">
    <property type="entry name" value="GMC_OXRED_2"/>
    <property type="match status" value="1"/>
</dbReference>
<dbReference type="PROSITE" id="PS00623">
    <property type="entry name" value="GMC_OXRED_1"/>
    <property type="match status" value="1"/>
</dbReference>
<reference evidence="9" key="1">
    <citation type="submission" date="2017-01" db="EMBL/GenBank/DDBJ databases">
        <title>A deep insight into the sialotranscriptome of adult male and female Cluex tarsalis mosquitoes.</title>
        <authorList>
            <person name="Ribeiro J.M."/>
            <person name="Moreira F."/>
            <person name="Bernard K.A."/>
            <person name="Calvo E."/>
        </authorList>
    </citation>
    <scope>NUCLEOTIDE SEQUENCE</scope>
    <source>
        <strain evidence="9">Kern County</strain>
        <tissue evidence="9">Salivary glands</tissue>
    </source>
</reference>
<evidence type="ECO:0000256" key="4">
    <source>
        <dbReference type="ARBA" id="ARBA00022827"/>
    </source>
</evidence>
<dbReference type="Gene3D" id="3.50.50.60">
    <property type="entry name" value="FAD/NAD(P)-binding domain"/>
    <property type="match status" value="1"/>
</dbReference>
<keyword evidence="3 6" id="KW-0285">Flavoprotein</keyword>
<keyword evidence="4 5" id="KW-0274">FAD</keyword>
<dbReference type="InterPro" id="IPR012132">
    <property type="entry name" value="GMC_OxRdtase"/>
</dbReference>
<evidence type="ECO:0000256" key="2">
    <source>
        <dbReference type="ARBA" id="ARBA00010790"/>
    </source>
</evidence>
<dbReference type="InterPro" id="IPR007867">
    <property type="entry name" value="GMC_OxRtase_C"/>
</dbReference>
<comment type="similarity">
    <text evidence="2 6">Belongs to the GMC oxidoreductase family.</text>
</comment>
<evidence type="ECO:0000259" key="8">
    <source>
        <dbReference type="PROSITE" id="PS00624"/>
    </source>
</evidence>
<dbReference type="InterPro" id="IPR000172">
    <property type="entry name" value="GMC_OxRdtase_N"/>
</dbReference>
<evidence type="ECO:0000313" key="9">
    <source>
        <dbReference type="EMBL" id="JAV32991.1"/>
    </source>
</evidence>
<dbReference type="SUPFAM" id="SSF54373">
    <property type="entry name" value="FAD-linked reductases, C-terminal domain"/>
    <property type="match status" value="1"/>
</dbReference>
<sequence length="622" mass="69506">MEALLNSQCAAQSLGPANQLFAMLIQTIMAAQCSISPPDMWPKDYGPTALAQGLEEYDFIIVGAGSAGSVVANRLSENPDWKILLLEAGGDPPIESEIFGMQMGMQRTRVDWQYTAEKANDSSLSIVNGTRWPRGKMLGGSGAINGMQWVRGNRKDFDEWEHQGNAGWGWNSVLEYFIKSENNKVPEIANAYGGKYHGQEGYLSIDSFPTWHPYDSVLLRATKEAGFKQLLDFNAEEHIGYGICQHNIDGVTRASAAKAFLNPVKNRKNLHIIKNAFVVSLHYGKGNIVQGVNMIVDDQYSLRAMAKKEVILSAGSINTPQLLMHSGIGKREVLTAHKIPVRMELAVGENLQDHVLVPIFFGLKTRPSFTRKSLRNTFINLFEFTLLNRSQPVFDTGLPHILGFANSKSDLLQYPNVQFEHMIIEKGDFQTLEFFETNGYDMHIKESLKKHVDRQDVAVAFSSGINPRSRGSIRISSANPYHHPKIVTGYFNVYDDVEVIREGVRIQQKIFSTKIFSKHKATPLKIKFSKCDSLTYDSDPYWDCYIRHMSTSFYHPVGTAKMGPPNDPTAVVDSQLRVYGIKGLRVVDASIMPTITSGNTNAPTIMIAEKASDLIKLEYLKQ</sequence>
<organism evidence="9">
    <name type="scientific">Culex tarsalis</name>
    <name type="common">Encephalitis mosquito</name>
    <dbReference type="NCBI Taxonomy" id="7177"/>
    <lineage>
        <taxon>Eukaryota</taxon>
        <taxon>Metazoa</taxon>
        <taxon>Ecdysozoa</taxon>
        <taxon>Arthropoda</taxon>
        <taxon>Hexapoda</taxon>
        <taxon>Insecta</taxon>
        <taxon>Pterygota</taxon>
        <taxon>Neoptera</taxon>
        <taxon>Endopterygota</taxon>
        <taxon>Diptera</taxon>
        <taxon>Nematocera</taxon>
        <taxon>Culicoidea</taxon>
        <taxon>Culicidae</taxon>
        <taxon>Culicinae</taxon>
        <taxon>Culicini</taxon>
        <taxon>Culex</taxon>
        <taxon>Culex</taxon>
    </lineage>
</organism>
<feature type="domain" description="Glucose-methanol-choline oxidoreductase N-terminal" evidence="8">
    <location>
        <begin position="315"/>
        <end position="329"/>
    </location>
</feature>
<feature type="binding site" evidence="5">
    <location>
        <position position="278"/>
    </location>
    <ligand>
        <name>FAD</name>
        <dbReference type="ChEBI" id="CHEBI:57692"/>
    </ligand>
</feature>
<dbReference type="GO" id="GO:0016614">
    <property type="term" value="F:oxidoreductase activity, acting on CH-OH group of donors"/>
    <property type="evidence" value="ECO:0007669"/>
    <property type="project" value="InterPro"/>
</dbReference>
<dbReference type="AlphaFoldDB" id="A0A1Q3FZJ4"/>
<name>A0A1Q3FZJ4_CULTA</name>
<dbReference type="Gene3D" id="3.30.560.10">
    <property type="entry name" value="Glucose Oxidase, domain 3"/>
    <property type="match status" value="1"/>
</dbReference>
<accession>A0A1Q3FZJ4</accession>
<feature type="domain" description="Glucose-methanol-choline oxidoreductase N-terminal" evidence="7">
    <location>
        <begin position="135"/>
        <end position="158"/>
    </location>
</feature>
<dbReference type="Pfam" id="PF05199">
    <property type="entry name" value="GMC_oxred_C"/>
    <property type="match status" value="1"/>
</dbReference>
<dbReference type="PANTHER" id="PTHR11552">
    <property type="entry name" value="GLUCOSE-METHANOL-CHOLINE GMC OXIDOREDUCTASE"/>
    <property type="match status" value="1"/>
</dbReference>